<dbReference type="EMBL" id="CAJPWZ010002132">
    <property type="protein sequence ID" value="CAG2231229.1"/>
    <property type="molecule type" value="Genomic_DNA"/>
</dbReference>
<proteinExistence type="predicted"/>
<dbReference type="Proteomes" id="UP000683360">
    <property type="component" value="Unassembled WGS sequence"/>
</dbReference>
<dbReference type="AlphaFoldDB" id="A0A8S3TBP8"/>
<evidence type="ECO:0000313" key="2">
    <source>
        <dbReference type="Proteomes" id="UP000683360"/>
    </source>
</evidence>
<keyword evidence="2" id="KW-1185">Reference proteome</keyword>
<reference evidence="1" key="1">
    <citation type="submission" date="2021-03" db="EMBL/GenBank/DDBJ databases">
        <authorList>
            <person name="Bekaert M."/>
        </authorList>
    </citation>
    <scope>NUCLEOTIDE SEQUENCE</scope>
</reference>
<organism evidence="1 2">
    <name type="scientific">Mytilus edulis</name>
    <name type="common">Blue mussel</name>
    <dbReference type="NCBI Taxonomy" id="6550"/>
    <lineage>
        <taxon>Eukaryota</taxon>
        <taxon>Metazoa</taxon>
        <taxon>Spiralia</taxon>
        <taxon>Lophotrochozoa</taxon>
        <taxon>Mollusca</taxon>
        <taxon>Bivalvia</taxon>
        <taxon>Autobranchia</taxon>
        <taxon>Pteriomorphia</taxon>
        <taxon>Mytilida</taxon>
        <taxon>Mytiloidea</taxon>
        <taxon>Mytilidae</taxon>
        <taxon>Mytilinae</taxon>
        <taxon>Mytilus</taxon>
    </lineage>
</organism>
<evidence type="ECO:0000313" key="1">
    <source>
        <dbReference type="EMBL" id="CAG2231229.1"/>
    </source>
</evidence>
<protein>
    <submittedName>
        <fullName evidence="1">Uncharacterized protein</fullName>
    </submittedName>
</protein>
<gene>
    <name evidence="1" type="ORF">MEDL_44031</name>
</gene>
<name>A0A8S3TBP8_MYTED</name>
<comment type="caution">
    <text evidence="1">The sequence shown here is derived from an EMBL/GenBank/DDBJ whole genome shotgun (WGS) entry which is preliminary data.</text>
</comment>
<sequence>MNCARYVLSLDIDNEVVLVTVNVYIVVKLKKKKQRYGNKKSDCERRIPDSVYLLPEAVNTESFGTAVNDKDILVKTCYEIIPIAAQTVTRSLKADKCQHFRKHTKMQFPCFQCDDFFQRYSSKKSHLMINEMLLEQKKANCNSKCQRHRHCYTLRYAKDRDGGGTQVAREKQNAETGCFSVDHRIYRIYTNDNCVIHHQQKLIALYKFMPENIVHIC</sequence>
<accession>A0A8S3TBP8</accession>